<keyword evidence="3" id="KW-1185">Reference proteome</keyword>
<feature type="transmembrane region" description="Helical" evidence="1">
    <location>
        <begin position="255"/>
        <end position="274"/>
    </location>
</feature>
<feature type="transmembrane region" description="Helical" evidence="1">
    <location>
        <begin position="45"/>
        <end position="66"/>
    </location>
</feature>
<dbReference type="EMBL" id="BAAAMY010000004">
    <property type="protein sequence ID" value="GAA1919431.1"/>
    <property type="molecule type" value="Genomic_DNA"/>
</dbReference>
<accession>A0ABP5AV25</accession>
<reference evidence="3" key="1">
    <citation type="journal article" date="2019" name="Int. J. Syst. Evol. Microbiol.">
        <title>The Global Catalogue of Microorganisms (GCM) 10K type strain sequencing project: providing services to taxonomists for standard genome sequencing and annotation.</title>
        <authorList>
            <consortium name="The Broad Institute Genomics Platform"/>
            <consortium name="The Broad Institute Genome Sequencing Center for Infectious Disease"/>
            <person name="Wu L."/>
            <person name="Ma J."/>
        </authorList>
    </citation>
    <scope>NUCLEOTIDE SEQUENCE [LARGE SCALE GENOMIC DNA]</scope>
    <source>
        <strain evidence="3">JCM 14046</strain>
    </source>
</reference>
<evidence type="ECO:0000313" key="2">
    <source>
        <dbReference type="EMBL" id="GAA1919431.1"/>
    </source>
</evidence>
<dbReference type="Proteomes" id="UP001501612">
    <property type="component" value="Unassembled WGS sequence"/>
</dbReference>
<gene>
    <name evidence="2" type="ORF">GCM10009737_21210</name>
</gene>
<proteinExistence type="predicted"/>
<organism evidence="2 3">
    <name type="scientific">Nocardioides lentus</name>
    <dbReference type="NCBI Taxonomy" id="338077"/>
    <lineage>
        <taxon>Bacteria</taxon>
        <taxon>Bacillati</taxon>
        <taxon>Actinomycetota</taxon>
        <taxon>Actinomycetes</taxon>
        <taxon>Propionibacteriales</taxon>
        <taxon>Nocardioidaceae</taxon>
        <taxon>Nocardioides</taxon>
    </lineage>
</organism>
<evidence type="ECO:0000256" key="1">
    <source>
        <dbReference type="SAM" id="Phobius"/>
    </source>
</evidence>
<keyword evidence="1" id="KW-0812">Transmembrane</keyword>
<dbReference type="RefSeq" id="WP_344006911.1">
    <property type="nucleotide sequence ID" value="NZ_BAAAMY010000004.1"/>
</dbReference>
<sequence length="284" mass="29822">MSTTTADPGAVRPPAALDVSSTPKVPFGRLASVELRKMLDTRAGFWLLVVSGLLLVAITGIVMAVVLANDLGISANGWVQVMTVPLSLLLPIFAITSVTAEWSQRTGLVSFTLEPHRLKIIGAKLAAVVLLVVATMVLAVALGALANLLYGALSGDDVVWNVDASQFFWTVANQLLYFLMAFGLAMLILSTPATIAIYYVVSLLLPFMVYSVVVVLVSWGADVIPWVDLGYAMAPLVGGGATGPGGVGLEVTGTTYAQVAVATLIWVVLPMVLGGRRVARAEIK</sequence>
<feature type="transmembrane region" description="Helical" evidence="1">
    <location>
        <begin position="78"/>
        <end position="100"/>
    </location>
</feature>
<evidence type="ECO:0008006" key="4">
    <source>
        <dbReference type="Google" id="ProtNLM"/>
    </source>
</evidence>
<evidence type="ECO:0000313" key="3">
    <source>
        <dbReference type="Proteomes" id="UP001501612"/>
    </source>
</evidence>
<keyword evidence="1" id="KW-0472">Membrane</keyword>
<protein>
    <recommendedName>
        <fullName evidence="4">ABC transporter permease</fullName>
    </recommendedName>
</protein>
<name>A0ABP5AV25_9ACTN</name>
<feature type="transmembrane region" description="Helical" evidence="1">
    <location>
        <begin position="166"/>
        <end position="189"/>
    </location>
</feature>
<feature type="transmembrane region" description="Helical" evidence="1">
    <location>
        <begin position="121"/>
        <end position="146"/>
    </location>
</feature>
<feature type="transmembrane region" description="Helical" evidence="1">
    <location>
        <begin position="196"/>
        <end position="221"/>
    </location>
</feature>
<keyword evidence="1" id="KW-1133">Transmembrane helix</keyword>
<comment type="caution">
    <text evidence="2">The sequence shown here is derived from an EMBL/GenBank/DDBJ whole genome shotgun (WGS) entry which is preliminary data.</text>
</comment>